<dbReference type="GO" id="GO:0043484">
    <property type="term" value="P:regulation of RNA splicing"/>
    <property type="evidence" value="ECO:0007669"/>
    <property type="project" value="TreeGrafter"/>
</dbReference>
<dbReference type="Gene3D" id="3.30.200.20">
    <property type="entry name" value="Phosphorylase Kinase, domain 1"/>
    <property type="match status" value="1"/>
</dbReference>
<feature type="binding site" evidence="6">
    <location>
        <position position="257"/>
    </location>
    <ligand>
        <name>ATP</name>
        <dbReference type="ChEBI" id="CHEBI:30616"/>
    </ligand>
</feature>
<dbReference type="Proteomes" id="UP000701801">
    <property type="component" value="Unassembled WGS sequence"/>
</dbReference>
<dbReference type="Gene3D" id="1.10.510.10">
    <property type="entry name" value="Transferase(Phosphotransferase) domain 1"/>
    <property type="match status" value="1"/>
</dbReference>
<keyword evidence="4" id="KW-0418">Kinase</keyword>
<keyword evidence="2" id="KW-0808">Transferase</keyword>
<keyword evidence="5 6" id="KW-0067">ATP-binding</keyword>
<name>A0A9N9LRG2_9HELO</name>
<evidence type="ECO:0000313" key="10">
    <source>
        <dbReference type="Proteomes" id="UP000701801"/>
    </source>
</evidence>
<evidence type="ECO:0000259" key="8">
    <source>
        <dbReference type="PROSITE" id="PS50011"/>
    </source>
</evidence>
<dbReference type="InterPro" id="IPR011009">
    <property type="entry name" value="Kinase-like_dom_sf"/>
</dbReference>
<dbReference type="PANTHER" id="PTHR45646">
    <property type="entry name" value="SERINE/THREONINE-PROTEIN KINASE DOA-RELATED"/>
    <property type="match status" value="1"/>
</dbReference>
<evidence type="ECO:0000256" key="4">
    <source>
        <dbReference type="ARBA" id="ARBA00022777"/>
    </source>
</evidence>
<dbReference type="OrthoDB" id="5979581at2759"/>
<dbReference type="InterPro" id="IPR017441">
    <property type="entry name" value="Protein_kinase_ATP_BS"/>
</dbReference>
<feature type="compositionally biased region" description="Acidic residues" evidence="7">
    <location>
        <begin position="32"/>
        <end position="45"/>
    </location>
</feature>
<feature type="domain" description="Protein kinase" evidence="8">
    <location>
        <begin position="221"/>
        <end position="590"/>
    </location>
</feature>
<sequence length="603" mass="69128">MASRRSKRLSGGTPKLLERLREVAAENKKEEEGSEALDDEGEEEAAESKNKAEEEGSKAVNEEEKETPQDIEIPSESGEEPDTTQQNGMTSEKRPCSPPTPPKPKRKKDPKQARRPLWRLNKCEAEEEDEAEGESEYEELIKGDDGSGAQEEQISGNETEEEDVPGKPRGKGQQEEGSIPEILAPLFDRSTIEGFRSENPIVYAIGRLPPVHLGDIYNSRYRVIQKIGSGSYSTVWLALDLHAELRHVALKFLTAGKVAEVNMHKFFAMTDIDDNKYDREAGREFVMEMLDSFEITRNWKVYWVIVSEVLIPLKTLYSTGHYRRRIDIKRDFFQIAQGLAFLHHRGATHGDLWYANLALRLPNFRRGFESNPPFPKVIPIIPKTPTEKEFRKYPKYLVSSDFFRGSYIEDLLKEAKQCGVFEETRVQIIDMSNAYTRYRDHVYAMQPTVRAPEFTARGLNGNPGIGLGGFPSDIWALACTMFKFVFKEDCNLFDHTQSPNFFFWEIERKIGPIPQRWHLGRRPVGGPPGSMLEGMTPAQFWMDLRDTYQLQHPYGLFQWIDGFLALLRRMLVVDPRSRITVDEVVADEWFDDVRDEEESSDGE</sequence>
<evidence type="ECO:0000256" key="7">
    <source>
        <dbReference type="SAM" id="MobiDB-lite"/>
    </source>
</evidence>
<dbReference type="GO" id="GO:0004674">
    <property type="term" value="F:protein serine/threonine kinase activity"/>
    <property type="evidence" value="ECO:0007669"/>
    <property type="project" value="UniProtKB-KW"/>
</dbReference>
<dbReference type="PROSITE" id="PS50011">
    <property type="entry name" value="PROTEIN_KINASE_DOM"/>
    <property type="match status" value="1"/>
</dbReference>
<comment type="caution">
    <text evidence="9">The sequence shown here is derived from an EMBL/GenBank/DDBJ whole genome shotgun (WGS) entry which is preliminary data.</text>
</comment>
<dbReference type="EMBL" id="CAJVRM010000208">
    <property type="protein sequence ID" value="CAG8977242.1"/>
    <property type="molecule type" value="Genomic_DNA"/>
</dbReference>
<dbReference type="GO" id="GO:0005634">
    <property type="term" value="C:nucleus"/>
    <property type="evidence" value="ECO:0007669"/>
    <property type="project" value="TreeGrafter"/>
</dbReference>
<dbReference type="SMART" id="SM00220">
    <property type="entry name" value="S_TKc"/>
    <property type="match status" value="1"/>
</dbReference>
<dbReference type="SUPFAM" id="SSF56112">
    <property type="entry name" value="Protein kinase-like (PK-like)"/>
    <property type="match status" value="1"/>
</dbReference>
<gene>
    <name evidence="9" type="ORF">HYALB_00007938</name>
</gene>
<feature type="compositionally biased region" description="Acidic residues" evidence="7">
    <location>
        <begin position="125"/>
        <end position="138"/>
    </location>
</feature>
<dbReference type="GO" id="GO:0005524">
    <property type="term" value="F:ATP binding"/>
    <property type="evidence" value="ECO:0007669"/>
    <property type="project" value="UniProtKB-UniRule"/>
</dbReference>
<dbReference type="AlphaFoldDB" id="A0A9N9LRG2"/>
<feature type="region of interest" description="Disordered" evidence="7">
    <location>
        <begin position="1"/>
        <end position="178"/>
    </location>
</feature>
<organism evidence="9 10">
    <name type="scientific">Hymenoscyphus albidus</name>
    <dbReference type="NCBI Taxonomy" id="595503"/>
    <lineage>
        <taxon>Eukaryota</taxon>
        <taxon>Fungi</taxon>
        <taxon>Dikarya</taxon>
        <taxon>Ascomycota</taxon>
        <taxon>Pezizomycotina</taxon>
        <taxon>Leotiomycetes</taxon>
        <taxon>Helotiales</taxon>
        <taxon>Helotiaceae</taxon>
        <taxon>Hymenoscyphus</taxon>
    </lineage>
</organism>
<evidence type="ECO:0000313" key="9">
    <source>
        <dbReference type="EMBL" id="CAG8977242.1"/>
    </source>
</evidence>
<keyword evidence="3 6" id="KW-0547">Nucleotide-binding</keyword>
<proteinExistence type="predicted"/>
<evidence type="ECO:0000256" key="1">
    <source>
        <dbReference type="ARBA" id="ARBA00022527"/>
    </source>
</evidence>
<dbReference type="InterPro" id="IPR051175">
    <property type="entry name" value="CLK_kinases"/>
</dbReference>
<feature type="compositionally biased region" description="Basic and acidic residues" evidence="7">
    <location>
        <begin position="16"/>
        <end position="31"/>
    </location>
</feature>
<keyword evidence="10" id="KW-1185">Reference proteome</keyword>
<keyword evidence="1" id="KW-0723">Serine/threonine-protein kinase</keyword>
<evidence type="ECO:0000256" key="2">
    <source>
        <dbReference type="ARBA" id="ARBA00022679"/>
    </source>
</evidence>
<dbReference type="PROSITE" id="PS00107">
    <property type="entry name" value="PROTEIN_KINASE_ATP"/>
    <property type="match status" value="1"/>
</dbReference>
<protein>
    <recommendedName>
        <fullName evidence="8">Protein kinase domain-containing protein</fullName>
    </recommendedName>
</protein>
<evidence type="ECO:0000256" key="6">
    <source>
        <dbReference type="PROSITE-ProRule" id="PRU10141"/>
    </source>
</evidence>
<dbReference type="Pfam" id="PF00069">
    <property type="entry name" value="Pkinase"/>
    <property type="match status" value="1"/>
</dbReference>
<evidence type="ECO:0000256" key="5">
    <source>
        <dbReference type="ARBA" id="ARBA00022840"/>
    </source>
</evidence>
<evidence type="ECO:0000256" key="3">
    <source>
        <dbReference type="ARBA" id="ARBA00022741"/>
    </source>
</evidence>
<reference evidence="9" key="1">
    <citation type="submission" date="2021-07" db="EMBL/GenBank/DDBJ databases">
        <authorList>
            <person name="Durling M."/>
        </authorList>
    </citation>
    <scope>NUCLEOTIDE SEQUENCE</scope>
</reference>
<dbReference type="InterPro" id="IPR000719">
    <property type="entry name" value="Prot_kinase_dom"/>
</dbReference>
<feature type="compositionally biased region" description="Basic and acidic residues" evidence="7">
    <location>
        <begin position="46"/>
        <end position="68"/>
    </location>
</feature>
<dbReference type="PANTHER" id="PTHR45646:SF11">
    <property type="entry name" value="SERINE_THREONINE-PROTEIN KINASE DOA"/>
    <property type="match status" value="1"/>
</dbReference>
<feature type="compositionally biased region" description="Basic residues" evidence="7">
    <location>
        <begin position="103"/>
        <end position="117"/>
    </location>
</feature>
<accession>A0A9N9LRG2</accession>